<name>I5AZL4_9BACT</name>
<feature type="domain" description="DUF4178" evidence="1">
    <location>
        <begin position="41"/>
        <end position="199"/>
    </location>
</feature>
<organism evidence="2 3">
    <name type="scientific">Desulfobacter postgatei 2ac9</name>
    <dbReference type="NCBI Taxonomy" id="879212"/>
    <lineage>
        <taxon>Bacteria</taxon>
        <taxon>Pseudomonadati</taxon>
        <taxon>Thermodesulfobacteriota</taxon>
        <taxon>Desulfobacteria</taxon>
        <taxon>Desulfobacterales</taxon>
        <taxon>Desulfobacteraceae</taxon>
        <taxon>Desulfobacter</taxon>
    </lineage>
</organism>
<gene>
    <name evidence="2" type="ORF">DespoDRAFT_00675</name>
</gene>
<dbReference type="Proteomes" id="UP000005778">
    <property type="component" value="Chromosome"/>
</dbReference>
<dbReference type="STRING" id="879212.DespoDRAFT_00675"/>
<evidence type="ECO:0000259" key="1">
    <source>
        <dbReference type="Pfam" id="PF13785"/>
    </source>
</evidence>
<dbReference type="Pfam" id="PF13785">
    <property type="entry name" value="DUF4178"/>
    <property type="match status" value="1"/>
</dbReference>
<dbReference type="HOGENOM" id="CLU_1308473_0_0_7"/>
<dbReference type="RefSeq" id="WP_004071355.1">
    <property type="nucleotide sequence ID" value="NZ_CM001488.1"/>
</dbReference>
<keyword evidence="3" id="KW-1185">Reference proteome</keyword>
<accession>I5AZL4</accession>
<evidence type="ECO:0000313" key="2">
    <source>
        <dbReference type="EMBL" id="EIM62677.1"/>
    </source>
</evidence>
<protein>
    <recommendedName>
        <fullName evidence="1">DUF4178 domain-containing protein</fullName>
    </recommendedName>
</protein>
<proteinExistence type="predicted"/>
<sequence>MIPVSEQKSFEQRFSIIRTLAPDNMLSKEEQARLTIMDAGVGDVFTCFGSTYIVQEINKYQEASEDYSKLKDYFVTELTCLCLETGAVGHFEWEIDDELAVCITLDQIKFKRLADEEGQPIDEDDLDQIVEDEDTIVYAGETFDYDDDWAAVYRRNGKEEKVYMYEFVNNRSSLFITIEEWQDGDKEEYRIYISKPVNPLELVLISKGGGKT</sequence>
<reference evidence="2 3" key="1">
    <citation type="submission" date="2011-09" db="EMBL/GenBank/DDBJ databases">
        <authorList>
            <consortium name="US DOE Joint Genome Institute (JGI-PGF)"/>
            <person name="Lucas S."/>
            <person name="Han J."/>
            <person name="Lapidus A."/>
            <person name="Cheng J.-F."/>
            <person name="Goodwin L."/>
            <person name="Pitluck S."/>
            <person name="Peters L."/>
            <person name="Land M.L."/>
            <person name="Hauser L."/>
            <person name="Orellana R."/>
            <person name="Lovley D."/>
            <person name="Woyke T.J."/>
        </authorList>
    </citation>
    <scope>NUCLEOTIDE SEQUENCE [LARGE SCALE GENOMIC DNA]</scope>
    <source>
        <strain evidence="2 3">2ac9</strain>
    </source>
</reference>
<reference evidence="2 3" key="2">
    <citation type="submission" date="2012-02" db="EMBL/GenBank/DDBJ databases">
        <title>Improved High-Quality Draft sequence of Desulfobacter postgatei 2ac9.</title>
        <authorList>
            <consortium name="US DOE Joint Genome Institute"/>
            <person name="Lucas S."/>
            <person name="Han J."/>
            <person name="Lapidus A."/>
            <person name="Cheng J.-F."/>
            <person name="Goodwin L."/>
            <person name="Pitluck S."/>
            <person name="Peters L."/>
            <person name="Ovchinnikova G."/>
            <person name="Held B."/>
            <person name="Detter J.C."/>
            <person name="Han C."/>
            <person name="Tapia R."/>
            <person name="Land M."/>
            <person name="Hauser L."/>
            <person name="Kyrpides N."/>
            <person name="Ivanova N."/>
            <person name="Pagani I."/>
            <person name="Orellana R."/>
            <person name="Lovley D."/>
            <person name="Woyke T."/>
        </authorList>
    </citation>
    <scope>NUCLEOTIDE SEQUENCE [LARGE SCALE GENOMIC DNA]</scope>
    <source>
        <strain evidence="2 3">2ac9</strain>
    </source>
</reference>
<dbReference type="OrthoDB" id="5416553at2"/>
<dbReference type="EMBL" id="CM001488">
    <property type="protein sequence ID" value="EIM62677.1"/>
    <property type="molecule type" value="Genomic_DNA"/>
</dbReference>
<dbReference type="eggNOG" id="ENOG5032TXW">
    <property type="taxonomic scope" value="Bacteria"/>
</dbReference>
<dbReference type="InterPro" id="IPR025235">
    <property type="entry name" value="DUF4178"/>
</dbReference>
<evidence type="ECO:0000313" key="3">
    <source>
        <dbReference type="Proteomes" id="UP000005778"/>
    </source>
</evidence>
<dbReference type="AlphaFoldDB" id="I5AZL4"/>